<name>A0AAW0Q8V0_9PEZI</name>
<evidence type="ECO:0000313" key="4">
    <source>
        <dbReference type="Proteomes" id="UP001392437"/>
    </source>
</evidence>
<dbReference type="CDD" id="cd09917">
    <property type="entry name" value="F-box_SF"/>
    <property type="match status" value="1"/>
</dbReference>
<dbReference type="InterPro" id="IPR036047">
    <property type="entry name" value="F-box-like_dom_sf"/>
</dbReference>
<feature type="domain" description="F-box" evidence="2">
    <location>
        <begin position="54"/>
        <end position="104"/>
    </location>
</feature>
<dbReference type="SMART" id="SM00256">
    <property type="entry name" value="FBOX"/>
    <property type="match status" value="1"/>
</dbReference>
<keyword evidence="4" id="KW-1185">Reference proteome</keyword>
<evidence type="ECO:0000259" key="2">
    <source>
        <dbReference type="PROSITE" id="PS50181"/>
    </source>
</evidence>
<dbReference type="SUPFAM" id="SSF81383">
    <property type="entry name" value="F-box domain"/>
    <property type="match status" value="1"/>
</dbReference>
<protein>
    <submittedName>
        <fullName evidence="3">F-box domain-containing protein</fullName>
    </submittedName>
</protein>
<evidence type="ECO:0000313" key="3">
    <source>
        <dbReference type="EMBL" id="KAK8096540.1"/>
    </source>
</evidence>
<accession>A0AAW0Q8V0</accession>
<dbReference type="Pfam" id="PF12937">
    <property type="entry name" value="F-box-like"/>
    <property type="match status" value="1"/>
</dbReference>
<gene>
    <name evidence="3" type="ORF">PG999_012484</name>
</gene>
<comment type="caution">
    <text evidence="3">The sequence shown here is derived from an EMBL/GenBank/DDBJ whole genome shotgun (WGS) entry which is preliminary data.</text>
</comment>
<dbReference type="Gene3D" id="6.10.140.2040">
    <property type="match status" value="1"/>
</dbReference>
<proteinExistence type="predicted"/>
<dbReference type="Gene3D" id="1.20.1280.50">
    <property type="match status" value="1"/>
</dbReference>
<dbReference type="Proteomes" id="UP001392437">
    <property type="component" value="Unassembled WGS sequence"/>
</dbReference>
<reference evidence="3 4" key="1">
    <citation type="submission" date="2023-01" db="EMBL/GenBank/DDBJ databases">
        <title>Analysis of 21 Apiospora genomes using comparative genomics revels a genus with tremendous synthesis potential of carbohydrate active enzymes and secondary metabolites.</title>
        <authorList>
            <person name="Sorensen T."/>
        </authorList>
    </citation>
    <scope>NUCLEOTIDE SEQUENCE [LARGE SCALE GENOMIC DNA]</scope>
    <source>
        <strain evidence="3 4">CBS 117206</strain>
    </source>
</reference>
<dbReference type="InterPro" id="IPR001810">
    <property type="entry name" value="F-box_dom"/>
</dbReference>
<dbReference type="PROSITE" id="PS50181">
    <property type="entry name" value="FBOX"/>
    <property type="match status" value="1"/>
</dbReference>
<evidence type="ECO:0000256" key="1">
    <source>
        <dbReference type="SAM" id="MobiDB-lite"/>
    </source>
</evidence>
<feature type="region of interest" description="Disordered" evidence="1">
    <location>
        <begin position="1"/>
        <end position="30"/>
    </location>
</feature>
<dbReference type="EMBL" id="JAQQWP010000010">
    <property type="protein sequence ID" value="KAK8096540.1"/>
    <property type="molecule type" value="Genomic_DNA"/>
</dbReference>
<organism evidence="3 4">
    <name type="scientific">Apiospora kogelbergensis</name>
    <dbReference type="NCBI Taxonomy" id="1337665"/>
    <lineage>
        <taxon>Eukaryota</taxon>
        <taxon>Fungi</taxon>
        <taxon>Dikarya</taxon>
        <taxon>Ascomycota</taxon>
        <taxon>Pezizomycotina</taxon>
        <taxon>Sordariomycetes</taxon>
        <taxon>Xylariomycetidae</taxon>
        <taxon>Amphisphaeriales</taxon>
        <taxon>Apiosporaceae</taxon>
        <taxon>Apiospora</taxon>
    </lineage>
</organism>
<sequence length="267" mass="29905">MPSDDDAQIKSGAADNGDFEMPTTALPRASSSSSSAIAWVEGSLVDRRKSGSSILELDSLPNEVLMHVLSYLDVYDLLVTSRTNRHLRALSLHPLLHNLRLRRARASLPPLLFSPSRPTMRDLIAKHIFLTHTTQISRRLARNLVAIRLSRRLPLRPSAETLVQRGVLPGECVPQSRQGQGPEDGVRRVVMTVAPGLVAKKRAVERERLKDGLRRWVGGVWTGEVRERAEGVRKWEEKAGVGRVWRLKRFWERVGGKAAEEERVQAA</sequence>
<dbReference type="AlphaFoldDB" id="A0AAW0Q8V0"/>